<reference evidence="2" key="1">
    <citation type="journal article" date="2019" name="Sci. Rep.">
        <title>Draft genome of Tanacetum cinerariifolium, the natural source of mosquito coil.</title>
        <authorList>
            <person name="Yamashiro T."/>
            <person name="Shiraishi A."/>
            <person name="Satake H."/>
            <person name="Nakayama K."/>
        </authorList>
    </citation>
    <scope>NUCLEOTIDE SEQUENCE</scope>
</reference>
<name>A0A699W4Q6_TANCI</name>
<accession>A0A699W4Q6</accession>
<sequence length="32" mass="3269">AKDADNELEVEDADVELEAGEPDGVPEAAIGT</sequence>
<evidence type="ECO:0000256" key="1">
    <source>
        <dbReference type="SAM" id="MobiDB-lite"/>
    </source>
</evidence>
<gene>
    <name evidence="2" type="ORF">Tci_913519</name>
</gene>
<feature type="compositionally biased region" description="Acidic residues" evidence="1">
    <location>
        <begin position="1"/>
        <end position="21"/>
    </location>
</feature>
<protein>
    <submittedName>
        <fullName evidence="2">Uncharacterized protein</fullName>
    </submittedName>
</protein>
<comment type="caution">
    <text evidence="2">The sequence shown here is derived from an EMBL/GenBank/DDBJ whole genome shotgun (WGS) entry which is preliminary data.</text>
</comment>
<organism evidence="2">
    <name type="scientific">Tanacetum cinerariifolium</name>
    <name type="common">Dalmatian daisy</name>
    <name type="synonym">Chrysanthemum cinerariifolium</name>
    <dbReference type="NCBI Taxonomy" id="118510"/>
    <lineage>
        <taxon>Eukaryota</taxon>
        <taxon>Viridiplantae</taxon>
        <taxon>Streptophyta</taxon>
        <taxon>Embryophyta</taxon>
        <taxon>Tracheophyta</taxon>
        <taxon>Spermatophyta</taxon>
        <taxon>Magnoliopsida</taxon>
        <taxon>eudicotyledons</taxon>
        <taxon>Gunneridae</taxon>
        <taxon>Pentapetalae</taxon>
        <taxon>asterids</taxon>
        <taxon>campanulids</taxon>
        <taxon>Asterales</taxon>
        <taxon>Asteraceae</taxon>
        <taxon>Asteroideae</taxon>
        <taxon>Anthemideae</taxon>
        <taxon>Anthemidinae</taxon>
        <taxon>Tanacetum</taxon>
    </lineage>
</organism>
<evidence type="ECO:0000313" key="2">
    <source>
        <dbReference type="EMBL" id="GFD41550.1"/>
    </source>
</evidence>
<feature type="non-terminal residue" evidence="2">
    <location>
        <position position="1"/>
    </location>
</feature>
<dbReference type="EMBL" id="BKCJ011554919">
    <property type="protein sequence ID" value="GFD41550.1"/>
    <property type="molecule type" value="Genomic_DNA"/>
</dbReference>
<dbReference type="AlphaFoldDB" id="A0A699W4Q6"/>
<proteinExistence type="predicted"/>
<feature type="region of interest" description="Disordered" evidence="1">
    <location>
        <begin position="1"/>
        <end position="32"/>
    </location>
</feature>
<feature type="non-terminal residue" evidence="2">
    <location>
        <position position="32"/>
    </location>
</feature>